<feature type="compositionally biased region" description="Polar residues" evidence="1">
    <location>
        <begin position="578"/>
        <end position="597"/>
    </location>
</feature>
<dbReference type="GeneID" id="28836629"/>
<dbReference type="AlphaFoldDB" id="A0A1B8GSI7"/>
<feature type="compositionally biased region" description="Polar residues" evidence="1">
    <location>
        <begin position="391"/>
        <end position="408"/>
    </location>
</feature>
<name>A0A1B8GSI7_9PEZI</name>
<proteinExistence type="predicted"/>
<protein>
    <submittedName>
        <fullName evidence="2">Uncharacterized protein</fullName>
    </submittedName>
</protein>
<feature type="compositionally biased region" description="Polar residues" evidence="1">
    <location>
        <begin position="125"/>
        <end position="151"/>
    </location>
</feature>
<gene>
    <name evidence="2" type="ORF">VE01_03243</name>
</gene>
<evidence type="ECO:0000256" key="1">
    <source>
        <dbReference type="SAM" id="MobiDB-lite"/>
    </source>
</evidence>
<dbReference type="STRING" id="342668.A0A1B8GSI7"/>
<evidence type="ECO:0000313" key="2">
    <source>
        <dbReference type="EMBL" id="OBT98770.1"/>
    </source>
</evidence>
<accession>A0A1B8GSI7</accession>
<feature type="compositionally biased region" description="Polar residues" evidence="1">
    <location>
        <begin position="614"/>
        <end position="636"/>
    </location>
</feature>
<feature type="region of interest" description="Disordered" evidence="1">
    <location>
        <begin position="567"/>
        <end position="671"/>
    </location>
</feature>
<feature type="compositionally biased region" description="Basic residues" evidence="1">
    <location>
        <begin position="645"/>
        <end position="661"/>
    </location>
</feature>
<dbReference type="RefSeq" id="XP_018132503.1">
    <property type="nucleotide sequence ID" value="XM_018272739.2"/>
</dbReference>
<dbReference type="OrthoDB" id="1045822at2759"/>
<dbReference type="Proteomes" id="UP000091956">
    <property type="component" value="Unassembled WGS sequence"/>
</dbReference>
<reference evidence="2 3" key="1">
    <citation type="submission" date="2016-03" db="EMBL/GenBank/DDBJ databases">
        <title>Comparative genomics of Pseudogymnoascus destructans, the fungus causing white-nose syndrome of bats.</title>
        <authorList>
            <person name="Palmer J.M."/>
            <person name="Drees K.P."/>
            <person name="Foster J.T."/>
            <person name="Lindner D.L."/>
        </authorList>
    </citation>
    <scope>NUCLEOTIDE SEQUENCE [LARGE SCALE GENOMIC DNA]</scope>
    <source>
        <strain evidence="2 3">UAMH 10579</strain>
    </source>
</reference>
<dbReference type="EMBL" id="KV460215">
    <property type="protein sequence ID" value="OBT98770.1"/>
    <property type="molecule type" value="Genomic_DNA"/>
</dbReference>
<reference evidence="3" key="2">
    <citation type="journal article" date="2018" name="Nat. Commun.">
        <title>Extreme sensitivity to ultraviolet light in the fungal pathogen causing white-nose syndrome of bats.</title>
        <authorList>
            <person name="Palmer J.M."/>
            <person name="Drees K.P."/>
            <person name="Foster J.T."/>
            <person name="Lindner D.L."/>
        </authorList>
    </citation>
    <scope>NUCLEOTIDE SEQUENCE [LARGE SCALE GENOMIC DNA]</scope>
    <source>
        <strain evidence="3">UAMH 10579</strain>
    </source>
</reference>
<keyword evidence="3" id="KW-1185">Reference proteome</keyword>
<feature type="region of interest" description="Disordered" evidence="1">
    <location>
        <begin position="79"/>
        <end position="160"/>
    </location>
</feature>
<feature type="region of interest" description="Disordered" evidence="1">
    <location>
        <begin position="388"/>
        <end position="410"/>
    </location>
</feature>
<sequence>MQDEWEVVAREERILLERRETEINKQPGQQQQMRYSTSNLFEEVPEFFRPMAVSGHMIETVPTSPGEEETNVNEPLLQDASHQERPQNSGEGVASHNKPRQPGYGPRKLAVRKSSPIGSALNPITRRSSSADLRGWSSDSKLPQRSATNPARPNALVSPVTYPSPNFLSYRSKGKGTDGILEMPAGAGTIKEEAKSEDFSPSIRSDVGVKSFALGSIYSSSSLRQERSDTRADESVIVYYGHEDRPQHHRLSDFPRSRPLTPELNGTQMVRLDGVAGGLDSVDEDDGDAEECNCGLNTGEADVGECGDQMHDEELFAPLSTPTTILRRFSITPLEMLHDSCNAQVSNYTSEVTHQDDGVKAPRSLGRAESLIRYLIDIDKFLNIPTEWAKDSSNTPRGQSTDPSNDSFKSIIEVPRGSDIVEEDIVDDRLPKGCTDLFDNVNNDVVGGTLEGANSPAVKDIMAPETAYRLQRGESSATEFTGSTSKTLDSVTDDWIEVSSPETFPTSLGSADLRAAGQPTPDKDLLSSDCDFISAEQHMSDVYHVAHETMDEGHVVVSLAPEIEMDAGNSCSIPDAATSETKTQSDEQTAAESTTQSEEPKAPETATHSDEPATATSRSNAEGEGQTSKASTSQPTDKVENPMGMRKRSKKSRNRRNRKIRAAAETAKAKS</sequence>
<feature type="compositionally biased region" description="Basic and acidic residues" evidence="1">
    <location>
        <begin position="598"/>
        <end position="611"/>
    </location>
</feature>
<organism evidence="2 3">
    <name type="scientific">Pseudogymnoascus verrucosus</name>
    <dbReference type="NCBI Taxonomy" id="342668"/>
    <lineage>
        <taxon>Eukaryota</taxon>
        <taxon>Fungi</taxon>
        <taxon>Dikarya</taxon>
        <taxon>Ascomycota</taxon>
        <taxon>Pezizomycotina</taxon>
        <taxon>Leotiomycetes</taxon>
        <taxon>Thelebolales</taxon>
        <taxon>Thelebolaceae</taxon>
        <taxon>Pseudogymnoascus</taxon>
    </lineage>
</organism>
<evidence type="ECO:0000313" key="3">
    <source>
        <dbReference type="Proteomes" id="UP000091956"/>
    </source>
</evidence>